<gene>
    <name evidence="2" type="ORF">EIB73_13800</name>
</gene>
<dbReference type="KEGG" id="ccas:EIB73_13800"/>
<name>A0A3G8XNQ9_9FLAO</name>
<dbReference type="PROSITE" id="PS51186">
    <property type="entry name" value="GNAT"/>
    <property type="match status" value="1"/>
</dbReference>
<dbReference type="InterPro" id="IPR016181">
    <property type="entry name" value="Acyl_CoA_acyltransferase"/>
</dbReference>
<dbReference type="EMBL" id="CP034159">
    <property type="protein sequence ID" value="AZI34183.1"/>
    <property type="molecule type" value="Genomic_DNA"/>
</dbReference>
<reference evidence="3" key="1">
    <citation type="submission" date="2018-11" db="EMBL/GenBank/DDBJ databases">
        <title>Proposal to divide the Flavobacteriaceae and reorganize its genera based on Amino Acid Identity values calculated from whole genome sequences.</title>
        <authorList>
            <person name="Nicholson A.C."/>
            <person name="Gulvik C.A."/>
            <person name="Whitney A.M."/>
            <person name="Humrighouse B.W."/>
            <person name="Bell M."/>
            <person name="Holmes B."/>
            <person name="Steigerwalt A.G."/>
            <person name="Villarma A."/>
            <person name="Sheth M."/>
            <person name="Batra D."/>
            <person name="Pryor J."/>
            <person name="Bernardet J.-F."/>
            <person name="Hugo C."/>
            <person name="Kampfer P."/>
            <person name="Newman J.D."/>
            <person name="McQuiston J.R."/>
        </authorList>
    </citation>
    <scope>NUCLEOTIDE SEQUENCE [LARGE SCALE GENOMIC DNA]</scope>
    <source>
        <strain evidence="3">G0081</strain>
    </source>
</reference>
<proteinExistence type="predicted"/>
<accession>A0A3G8XNQ9</accession>
<dbReference type="InterPro" id="IPR000182">
    <property type="entry name" value="GNAT_dom"/>
</dbReference>
<organism evidence="2 3">
    <name type="scientific">Kaistella carnis</name>
    <dbReference type="NCBI Taxonomy" id="1241979"/>
    <lineage>
        <taxon>Bacteria</taxon>
        <taxon>Pseudomonadati</taxon>
        <taxon>Bacteroidota</taxon>
        <taxon>Flavobacteriia</taxon>
        <taxon>Flavobacteriales</taxon>
        <taxon>Weeksellaceae</taxon>
        <taxon>Chryseobacterium group</taxon>
        <taxon>Kaistella</taxon>
    </lineage>
</organism>
<sequence>MPLQSWLGGIAINKNFANKPRGMETINIRRALPSDHSVLTEITKNGKAFWGYSVEQLKTWETELTITSKYISENETYNLVLDNEIIGYYAYIQLGDGHLELDHLFLFQKFIGKGFGQLLLTDFLRKAKDLNTIDIILEADPNAELFYKKFGFVTYNQRESSIKERFLPLMKLDFK</sequence>
<dbReference type="Gene3D" id="3.40.630.30">
    <property type="match status" value="1"/>
</dbReference>
<dbReference type="SUPFAM" id="SSF55729">
    <property type="entry name" value="Acyl-CoA N-acyltransferases (Nat)"/>
    <property type="match status" value="1"/>
</dbReference>
<dbReference type="Pfam" id="PF13673">
    <property type="entry name" value="Acetyltransf_10"/>
    <property type="match status" value="1"/>
</dbReference>
<dbReference type="AlphaFoldDB" id="A0A3G8XNQ9"/>
<feature type="domain" description="N-acetyltransferase" evidence="1">
    <location>
        <begin position="26"/>
        <end position="175"/>
    </location>
</feature>
<evidence type="ECO:0000313" key="3">
    <source>
        <dbReference type="Proteomes" id="UP000270185"/>
    </source>
</evidence>
<protein>
    <submittedName>
        <fullName evidence="2">GNAT family N-acetyltransferase</fullName>
    </submittedName>
</protein>
<evidence type="ECO:0000313" key="2">
    <source>
        <dbReference type="EMBL" id="AZI34183.1"/>
    </source>
</evidence>
<dbReference type="Proteomes" id="UP000270185">
    <property type="component" value="Chromosome"/>
</dbReference>
<evidence type="ECO:0000259" key="1">
    <source>
        <dbReference type="PROSITE" id="PS51186"/>
    </source>
</evidence>
<keyword evidence="3" id="KW-1185">Reference proteome</keyword>
<dbReference type="OrthoDB" id="9789605at2"/>
<keyword evidence="2" id="KW-0808">Transferase</keyword>
<dbReference type="GO" id="GO:0016747">
    <property type="term" value="F:acyltransferase activity, transferring groups other than amino-acyl groups"/>
    <property type="evidence" value="ECO:0007669"/>
    <property type="project" value="InterPro"/>
</dbReference>